<dbReference type="Proteomes" id="UP000175707">
    <property type="component" value="Unassembled WGS sequence"/>
</dbReference>
<comment type="caution">
    <text evidence="1">The sequence shown here is derived from an EMBL/GenBank/DDBJ whole genome shotgun (WGS) entry which is preliminary data.</text>
</comment>
<name>A0A1E7Z1I6_9PROT</name>
<gene>
    <name evidence="1" type="ORF">BAE30_01685</name>
</gene>
<dbReference type="EMBL" id="LZYH01000205">
    <property type="protein sequence ID" value="OFC62640.1"/>
    <property type="molecule type" value="Genomic_DNA"/>
</dbReference>
<protein>
    <submittedName>
        <fullName evidence="1">Uncharacterized protein</fullName>
    </submittedName>
</protein>
<dbReference type="AlphaFoldDB" id="A0A1E7Z1I6"/>
<reference evidence="1 2" key="1">
    <citation type="submission" date="2016-06" db="EMBL/GenBank/DDBJ databases">
        <title>Gene turnover analysis identifies the evolutionary adaptation of the extremophile Acidithiobacillus caldus.</title>
        <authorList>
            <person name="Zhang X."/>
        </authorList>
    </citation>
    <scope>NUCLEOTIDE SEQUENCE [LARGE SCALE GENOMIC DNA]</scope>
    <source>
        <strain evidence="1 2">S1</strain>
    </source>
</reference>
<sequence length="84" mass="9435">MSDETISPDFPCSQPRPSFEEVLCATRRSLERARRDPEYLRALLIKAEILDEEGNLIHHEMAGYPYPGECGEDAPVPIESSSSQ</sequence>
<dbReference type="RefSeq" id="WP_014002458.1">
    <property type="nucleotide sequence ID" value="NZ_JAAOMN010000056.1"/>
</dbReference>
<proteinExistence type="predicted"/>
<evidence type="ECO:0000313" key="1">
    <source>
        <dbReference type="EMBL" id="OFC62640.1"/>
    </source>
</evidence>
<organism evidence="1 2">
    <name type="scientific">Acidithiobacillus caldus</name>
    <dbReference type="NCBI Taxonomy" id="33059"/>
    <lineage>
        <taxon>Bacteria</taxon>
        <taxon>Pseudomonadati</taxon>
        <taxon>Pseudomonadota</taxon>
        <taxon>Acidithiobacillia</taxon>
        <taxon>Acidithiobacillales</taxon>
        <taxon>Acidithiobacillaceae</taxon>
        <taxon>Acidithiobacillus</taxon>
    </lineage>
</organism>
<evidence type="ECO:0000313" key="2">
    <source>
        <dbReference type="Proteomes" id="UP000175707"/>
    </source>
</evidence>
<accession>A0A1E7Z1I6</accession>
<dbReference type="GeneID" id="92930776"/>